<dbReference type="GO" id="GO:0016757">
    <property type="term" value="F:glycosyltransferase activity"/>
    <property type="evidence" value="ECO:0007669"/>
    <property type="project" value="InterPro"/>
</dbReference>
<dbReference type="PANTHER" id="PTHR45947">
    <property type="entry name" value="SULFOQUINOVOSYL TRANSFERASE SQD2"/>
    <property type="match status" value="1"/>
</dbReference>
<feature type="domain" description="Glycosyltransferase subfamily 4-like N-terminal" evidence="2">
    <location>
        <begin position="20"/>
        <end position="176"/>
    </location>
</feature>
<dbReference type="Pfam" id="PF00534">
    <property type="entry name" value="Glycos_transf_1"/>
    <property type="match status" value="1"/>
</dbReference>
<comment type="caution">
    <text evidence="3">The sequence shown here is derived from an EMBL/GenBank/DDBJ whole genome shotgun (WGS) entry which is preliminary data.</text>
</comment>
<evidence type="ECO:0000313" key="3">
    <source>
        <dbReference type="EMBL" id="TLD69940.1"/>
    </source>
</evidence>
<name>A0A5R8KCA8_9BACT</name>
<dbReference type="Gene3D" id="3.40.50.2000">
    <property type="entry name" value="Glycogen Phosphorylase B"/>
    <property type="match status" value="2"/>
</dbReference>
<evidence type="ECO:0000259" key="1">
    <source>
        <dbReference type="Pfam" id="PF00534"/>
    </source>
</evidence>
<evidence type="ECO:0000259" key="2">
    <source>
        <dbReference type="Pfam" id="PF13579"/>
    </source>
</evidence>
<feature type="domain" description="Glycosyl transferase family 1" evidence="1">
    <location>
        <begin position="195"/>
        <end position="369"/>
    </location>
</feature>
<dbReference type="Proteomes" id="UP000306196">
    <property type="component" value="Unassembled WGS sequence"/>
</dbReference>
<keyword evidence="3" id="KW-0808">Transferase</keyword>
<keyword evidence="4" id="KW-1185">Reference proteome</keyword>
<dbReference type="EMBL" id="VAUV01000010">
    <property type="protein sequence ID" value="TLD69940.1"/>
    <property type="molecule type" value="Genomic_DNA"/>
</dbReference>
<dbReference type="InterPro" id="IPR001296">
    <property type="entry name" value="Glyco_trans_1"/>
</dbReference>
<dbReference type="InterPro" id="IPR028098">
    <property type="entry name" value="Glyco_trans_4-like_N"/>
</dbReference>
<gene>
    <name evidence="3" type="ORF">FEM03_14505</name>
</gene>
<reference evidence="3 4" key="1">
    <citation type="submission" date="2019-05" db="EMBL/GenBank/DDBJ databases">
        <title>Verrucobacter flavum gen. nov., sp. nov. a new member of the family Verrucomicrobiaceae.</title>
        <authorList>
            <person name="Szuroczki S."/>
            <person name="Abbaszade G."/>
            <person name="Szabo A."/>
            <person name="Felfoldi T."/>
            <person name="Schumann P."/>
            <person name="Boka K."/>
            <person name="Keki Z."/>
            <person name="Toumi M."/>
            <person name="Toth E."/>
        </authorList>
    </citation>
    <scope>NUCLEOTIDE SEQUENCE [LARGE SCALE GENOMIC DNA]</scope>
    <source>
        <strain evidence="3 4">MG-N-17</strain>
    </source>
</reference>
<proteinExistence type="predicted"/>
<dbReference type="Pfam" id="PF13579">
    <property type="entry name" value="Glyco_trans_4_4"/>
    <property type="match status" value="1"/>
</dbReference>
<dbReference type="SUPFAM" id="SSF53756">
    <property type="entry name" value="UDP-Glycosyltransferase/glycogen phosphorylase"/>
    <property type="match status" value="1"/>
</dbReference>
<evidence type="ECO:0000313" key="4">
    <source>
        <dbReference type="Proteomes" id="UP000306196"/>
    </source>
</evidence>
<organism evidence="3 4">
    <name type="scientific">Phragmitibacter flavus</name>
    <dbReference type="NCBI Taxonomy" id="2576071"/>
    <lineage>
        <taxon>Bacteria</taxon>
        <taxon>Pseudomonadati</taxon>
        <taxon>Verrucomicrobiota</taxon>
        <taxon>Verrucomicrobiia</taxon>
        <taxon>Verrucomicrobiales</taxon>
        <taxon>Verrucomicrobiaceae</taxon>
        <taxon>Phragmitibacter</taxon>
    </lineage>
</organism>
<sequence length="404" mass="44914">MKVAFVTDRVSRRAGGLFDACKHLAQSIHTQGVQIETFGVSDVESNEDEKSWVPVPLHLAKPTPALARSLAFAPDLRSSLVSASPDVVHLHGLWNYPSWASWRWRRTTGRAEVIHPHGMLDPWALKHSGWKKQLALACFEAAHLNGASCIRSLCDSELEAIRKMGVRSPICVIPNGINLPALKASSDHAVTRSASRKRLLYLGRLHPKKGLMEMIKAWEVFVKLYPESGWTLEIAGWDENDHESELMRLCDELGLKWQRTKKDKNFSEAGSNGSVTFHGPTFGDDKDALYRSADAFILPSLSEGLPMVILEAWAYAKPVLMTPACNLSVGVEYGAAFLIHANKASIADRLEKLASLTDGERAAMGKKGRDLVEKRFTWDHVATQLIQVNEWLINGHARPDHVHL</sequence>
<dbReference type="OrthoDB" id="9764577at2"/>
<dbReference type="InterPro" id="IPR050194">
    <property type="entry name" value="Glycosyltransferase_grp1"/>
</dbReference>
<dbReference type="AlphaFoldDB" id="A0A5R8KCA8"/>
<dbReference type="RefSeq" id="WP_138086995.1">
    <property type="nucleotide sequence ID" value="NZ_VAUV01000010.1"/>
</dbReference>
<protein>
    <submittedName>
        <fullName evidence="3">Glycosyltransferase</fullName>
    </submittedName>
</protein>
<dbReference type="PANTHER" id="PTHR45947:SF3">
    <property type="entry name" value="SULFOQUINOVOSYL TRANSFERASE SQD2"/>
    <property type="match status" value="1"/>
</dbReference>
<accession>A0A5R8KCA8</accession>